<gene>
    <name evidence="2" type="ORF">SORBI_3004G099150</name>
</gene>
<dbReference type="EMBL" id="CM000763">
    <property type="protein sequence ID" value="OQU84669.1"/>
    <property type="molecule type" value="Genomic_DNA"/>
</dbReference>
<evidence type="ECO:0000313" key="3">
    <source>
        <dbReference type="Proteomes" id="UP000000768"/>
    </source>
</evidence>
<reference evidence="3" key="2">
    <citation type="journal article" date="2018" name="Plant J.">
        <title>The Sorghum bicolor reference genome: improved assembly, gene annotations, a transcriptome atlas, and signatures of genome organization.</title>
        <authorList>
            <person name="McCormick R.F."/>
            <person name="Truong S.K."/>
            <person name="Sreedasyam A."/>
            <person name="Jenkins J."/>
            <person name="Shu S."/>
            <person name="Sims D."/>
            <person name="Kennedy M."/>
            <person name="Amirebrahimi M."/>
            <person name="Weers B.D."/>
            <person name="McKinley B."/>
            <person name="Mattison A."/>
            <person name="Morishige D.T."/>
            <person name="Grimwood J."/>
            <person name="Schmutz J."/>
            <person name="Mullet J.E."/>
        </authorList>
    </citation>
    <scope>NUCLEOTIDE SEQUENCE [LARGE SCALE GENOMIC DNA]</scope>
    <source>
        <strain evidence="3">cv. BTx623</strain>
    </source>
</reference>
<dbReference type="AlphaFoldDB" id="A0A1Z5RM55"/>
<reference evidence="2 3" key="1">
    <citation type="journal article" date="2009" name="Nature">
        <title>The Sorghum bicolor genome and the diversification of grasses.</title>
        <authorList>
            <person name="Paterson A.H."/>
            <person name="Bowers J.E."/>
            <person name="Bruggmann R."/>
            <person name="Dubchak I."/>
            <person name="Grimwood J."/>
            <person name="Gundlach H."/>
            <person name="Haberer G."/>
            <person name="Hellsten U."/>
            <person name="Mitros T."/>
            <person name="Poliakov A."/>
            <person name="Schmutz J."/>
            <person name="Spannagl M."/>
            <person name="Tang H."/>
            <person name="Wang X."/>
            <person name="Wicker T."/>
            <person name="Bharti A.K."/>
            <person name="Chapman J."/>
            <person name="Feltus F.A."/>
            <person name="Gowik U."/>
            <person name="Grigoriev I.V."/>
            <person name="Lyons E."/>
            <person name="Maher C.A."/>
            <person name="Martis M."/>
            <person name="Narechania A."/>
            <person name="Otillar R.P."/>
            <person name="Penning B.W."/>
            <person name="Salamov A.A."/>
            <person name="Wang Y."/>
            <person name="Zhang L."/>
            <person name="Carpita N.C."/>
            <person name="Freeling M."/>
            <person name="Gingle A.R."/>
            <person name="Hash C.T."/>
            <person name="Keller B."/>
            <person name="Klein P."/>
            <person name="Kresovich S."/>
            <person name="McCann M.C."/>
            <person name="Ming R."/>
            <person name="Peterson D.G."/>
            <person name="Mehboob-ur-Rahman"/>
            <person name="Ware D."/>
            <person name="Westhoff P."/>
            <person name="Mayer K.F."/>
            <person name="Messing J."/>
            <person name="Rokhsar D.S."/>
        </authorList>
    </citation>
    <scope>NUCLEOTIDE SEQUENCE [LARGE SCALE GENOMIC DNA]</scope>
    <source>
        <strain evidence="3">cv. BTx623</strain>
    </source>
</reference>
<proteinExistence type="predicted"/>
<feature type="compositionally biased region" description="Polar residues" evidence="1">
    <location>
        <begin position="1"/>
        <end position="14"/>
    </location>
</feature>
<feature type="region of interest" description="Disordered" evidence="1">
    <location>
        <begin position="1"/>
        <end position="35"/>
    </location>
</feature>
<keyword evidence="3" id="KW-1185">Reference proteome</keyword>
<sequence>MQIQCSMSRTPQHSSRQRRFPVTDGAGSATTTIYY</sequence>
<evidence type="ECO:0000313" key="2">
    <source>
        <dbReference type="EMBL" id="OQU84669.1"/>
    </source>
</evidence>
<accession>A0A1Z5RM55</accession>
<organism evidence="2 3">
    <name type="scientific">Sorghum bicolor</name>
    <name type="common">Sorghum</name>
    <name type="synonym">Sorghum vulgare</name>
    <dbReference type="NCBI Taxonomy" id="4558"/>
    <lineage>
        <taxon>Eukaryota</taxon>
        <taxon>Viridiplantae</taxon>
        <taxon>Streptophyta</taxon>
        <taxon>Embryophyta</taxon>
        <taxon>Tracheophyta</taxon>
        <taxon>Spermatophyta</taxon>
        <taxon>Magnoliopsida</taxon>
        <taxon>Liliopsida</taxon>
        <taxon>Poales</taxon>
        <taxon>Poaceae</taxon>
        <taxon>PACMAD clade</taxon>
        <taxon>Panicoideae</taxon>
        <taxon>Andropogonodae</taxon>
        <taxon>Andropogoneae</taxon>
        <taxon>Sorghinae</taxon>
        <taxon>Sorghum</taxon>
    </lineage>
</organism>
<name>A0A1Z5RM55_SORBI</name>
<dbReference type="Gramene" id="OQU84669">
    <property type="protein sequence ID" value="OQU84669"/>
    <property type="gene ID" value="SORBI_3004G099150"/>
</dbReference>
<dbReference type="InParanoid" id="A0A1Z5RM55"/>
<evidence type="ECO:0000256" key="1">
    <source>
        <dbReference type="SAM" id="MobiDB-lite"/>
    </source>
</evidence>
<protein>
    <submittedName>
        <fullName evidence="2">Uncharacterized protein</fullName>
    </submittedName>
</protein>
<dbReference type="Proteomes" id="UP000000768">
    <property type="component" value="Chromosome 4"/>
</dbReference>